<dbReference type="InterPro" id="IPR036265">
    <property type="entry name" value="HIT-like_sf"/>
</dbReference>
<dbReference type="PROSITE" id="PS51084">
    <property type="entry name" value="HIT_2"/>
    <property type="match status" value="1"/>
</dbReference>
<name>A0A3D8X6R2_PRIMG</name>
<dbReference type="AlphaFoldDB" id="A0A3D8X6R2"/>
<evidence type="ECO:0000259" key="3">
    <source>
        <dbReference type="PROSITE" id="PS51084"/>
    </source>
</evidence>
<dbReference type="Gene3D" id="3.30.428.10">
    <property type="entry name" value="HIT-like"/>
    <property type="match status" value="1"/>
</dbReference>
<evidence type="ECO:0000256" key="1">
    <source>
        <dbReference type="PIRSR" id="PIRSR601310-1"/>
    </source>
</evidence>
<dbReference type="RefSeq" id="WP_116071264.1">
    <property type="nucleotide sequence ID" value="NZ_CP187630.1"/>
</dbReference>
<sequence length="147" mass="16885">MMENQRIDCLGCRLANSQEKSHIIFEDSFVTCLLDHKPFNEGHLLILPKTHIVEIDEFDTEHILAVMNAAKLMTKAVKTLFVPDGVTLSQNGGMFNELTHFHMHIVPRYKEECFGAFYTQFPQYAEKDDVLAATAQKMRRVIQHMSS</sequence>
<accession>A0A3D8X6R2</accession>
<dbReference type="GO" id="GO:0003824">
    <property type="term" value="F:catalytic activity"/>
    <property type="evidence" value="ECO:0007669"/>
    <property type="project" value="InterPro"/>
</dbReference>
<feature type="domain" description="HIT" evidence="3">
    <location>
        <begin position="10"/>
        <end position="115"/>
    </location>
</feature>
<comment type="caution">
    <text evidence="4">The sequence shown here is derived from an EMBL/GenBank/DDBJ whole genome shotgun (WGS) entry which is preliminary data.</text>
</comment>
<feature type="short sequence motif" description="Histidine triad motif" evidence="2">
    <location>
        <begin position="100"/>
        <end position="104"/>
    </location>
</feature>
<dbReference type="InterPro" id="IPR011146">
    <property type="entry name" value="HIT-like"/>
</dbReference>
<dbReference type="PRINTS" id="PR00332">
    <property type="entry name" value="HISTRIAD"/>
</dbReference>
<evidence type="ECO:0000313" key="5">
    <source>
        <dbReference type="Proteomes" id="UP000256519"/>
    </source>
</evidence>
<evidence type="ECO:0000256" key="2">
    <source>
        <dbReference type="PROSITE-ProRule" id="PRU00464"/>
    </source>
</evidence>
<reference evidence="4" key="1">
    <citation type="journal article" date="2018" name="Appl. Environ. Microbiol.">
        <title>Antimicrobial susceptibility testing and tentative epidemiological cut-off values of five Bacillus species relevant for use as animal feed additives or for plant protection.</title>
        <authorList>
            <person name="Agerso Y."/>
            <person name="Stuer-Lauridsen B."/>
            <person name="Bjerre K."/>
            <person name="Jensen M.G."/>
            <person name="Johansen E."/>
            <person name="Bennedsen M."/>
            <person name="Brockmann E."/>
            <person name="Nielsen B."/>
        </authorList>
    </citation>
    <scope>NUCLEOTIDE SEQUENCE [LARGE SCALE GENOMIC DNA]</scope>
    <source>
        <strain evidence="4">CHCC20162</strain>
    </source>
</reference>
<organism evidence="4 5">
    <name type="scientific">Priestia megaterium</name>
    <name type="common">Bacillus megaterium</name>
    <dbReference type="NCBI Taxonomy" id="1404"/>
    <lineage>
        <taxon>Bacteria</taxon>
        <taxon>Bacillati</taxon>
        <taxon>Bacillota</taxon>
        <taxon>Bacilli</taxon>
        <taxon>Bacillales</taxon>
        <taxon>Bacillaceae</taxon>
        <taxon>Priestia</taxon>
    </lineage>
</organism>
<evidence type="ECO:0000313" key="4">
    <source>
        <dbReference type="EMBL" id="RDZ17504.1"/>
    </source>
</evidence>
<dbReference type="SUPFAM" id="SSF54197">
    <property type="entry name" value="HIT-like"/>
    <property type="match status" value="1"/>
</dbReference>
<proteinExistence type="predicted"/>
<feature type="active site" description="Tele-AMP-histidine intermediate" evidence="1">
    <location>
        <position position="104"/>
    </location>
</feature>
<dbReference type="PANTHER" id="PTHR46648:SF1">
    <property type="entry name" value="ADENOSINE 5'-MONOPHOSPHORAMIDASE HNT1"/>
    <property type="match status" value="1"/>
</dbReference>
<dbReference type="EMBL" id="PQWM01000006">
    <property type="protein sequence ID" value="RDZ17504.1"/>
    <property type="molecule type" value="Genomic_DNA"/>
</dbReference>
<gene>
    <name evidence="4" type="ORF">C3744_00955</name>
</gene>
<dbReference type="InterPro" id="IPR001310">
    <property type="entry name" value="Histidine_triad_HIT"/>
</dbReference>
<dbReference type="Proteomes" id="UP000256519">
    <property type="component" value="Unassembled WGS sequence"/>
</dbReference>
<dbReference type="Pfam" id="PF01230">
    <property type="entry name" value="HIT"/>
    <property type="match status" value="1"/>
</dbReference>
<protein>
    <submittedName>
        <fullName evidence="4">HIT family protein</fullName>
    </submittedName>
</protein>
<dbReference type="GO" id="GO:0009117">
    <property type="term" value="P:nucleotide metabolic process"/>
    <property type="evidence" value="ECO:0007669"/>
    <property type="project" value="TreeGrafter"/>
</dbReference>
<dbReference type="PANTHER" id="PTHR46648">
    <property type="entry name" value="HIT FAMILY PROTEIN 1"/>
    <property type="match status" value="1"/>
</dbReference>